<reference evidence="9" key="2">
    <citation type="submission" date="2015-01" db="EMBL/GenBank/DDBJ databases">
        <title>Evolutionary Origins and Diversification of the Mycorrhizal Mutualists.</title>
        <authorList>
            <consortium name="DOE Joint Genome Institute"/>
            <consortium name="Mycorrhizal Genomics Consortium"/>
            <person name="Kohler A."/>
            <person name="Kuo A."/>
            <person name="Nagy L.G."/>
            <person name="Floudas D."/>
            <person name="Copeland A."/>
            <person name="Barry K.W."/>
            <person name="Cichocki N."/>
            <person name="Veneault-Fourrey C."/>
            <person name="LaButti K."/>
            <person name="Lindquist E.A."/>
            <person name="Lipzen A."/>
            <person name="Lundell T."/>
            <person name="Morin E."/>
            <person name="Murat C."/>
            <person name="Riley R."/>
            <person name="Ohm R."/>
            <person name="Sun H."/>
            <person name="Tunlid A."/>
            <person name="Henrissat B."/>
            <person name="Grigoriev I.V."/>
            <person name="Hibbett D.S."/>
            <person name="Martin F."/>
        </authorList>
    </citation>
    <scope>NUCLEOTIDE SEQUENCE [LARGE SCALE GENOMIC DNA]</scope>
    <source>
        <strain evidence="9">441</strain>
    </source>
</reference>
<feature type="compositionally biased region" description="Polar residues" evidence="6">
    <location>
        <begin position="24"/>
        <end position="34"/>
    </location>
</feature>
<evidence type="ECO:0000256" key="2">
    <source>
        <dbReference type="ARBA" id="ARBA00022723"/>
    </source>
</evidence>
<dbReference type="SUPFAM" id="SSF57701">
    <property type="entry name" value="Zn2/Cys6 DNA-binding domain"/>
    <property type="match status" value="1"/>
</dbReference>
<feature type="domain" description="Zn(2)-C6 fungal-type" evidence="7">
    <location>
        <begin position="233"/>
        <end position="266"/>
    </location>
</feature>
<dbReference type="PROSITE" id="PS50048">
    <property type="entry name" value="ZN2_CY6_FUNGAL_2"/>
    <property type="match status" value="1"/>
</dbReference>
<dbReference type="SMART" id="SM00066">
    <property type="entry name" value="GAL4"/>
    <property type="match status" value="1"/>
</dbReference>
<feature type="region of interest" description="Disordered" evidence="6">
    <location>
        <begin position="78"/>
        <end position="101"/>
    </location>
</feature>
<protein>
    <recommendedName>
        <fullName evidence="7">Zn(2)-C6 fungal-type domain-containing protein</fullName>
    </recommendedName>
</protein>
<reference evidence="8 9" key="1">
    <citation type="submission" date="2014-04" db="EMBL/GenBank/DDBJ databases">
        <authorList>
            <consortium name="DOE Joint Genome Institute"/>
            <person name="Kuo A."/>
            <person name="Kohler A."/>
            <person name="Costa M.D."/>
            <person name="Nagy L.G."/>
            <person name="Floudas D."/>
            <person name="Copeland A."/>
            <person name="Barry K.W."/>
            <person name="Cichocki N."/>
            <person name="Veneault-Fourrey C."/>
            <person name="LaButti K."/>
            <person name="Lindquist E.A."/>
            <person name="Lipzen A."/>
            <person name="Lundell T."/>
            <person name="Morin E."/>
            <person name="Murat C."/>
            <person name="Sun H."/>
            <person name="Tunlid A."/>
            <person name="Henrissat B."/>
            <person name="Grigoriev I.V."/>
            <person name="Hibbett D.S."/>
            <person name="Martin F."/>
            <person name="Nordberg H.P."/>
            <person name="Cantor M.N."/>
            <person name="Hua S.X."/>
        </authorList>
    </citation>
    <scope>NUCLEOTIDE SEQUENCE [LARGE SCALE GENOMIC DNA]</scope>
    <source>
        <strain evidence="8 9">441</strain>
    </source>
</reference>
<evidence type="ECO:0000256" key="1">
    <source>
        <dbReference type="ARBA" id="ARBA00004123"/>
    </source>
</evidence>
<keyword evidence="4" id="KW-0804">Transcription</keyword>
<gene>
    <name evidence="8" type="ORF">PISMIDRAFT_675727</name>
</gene>
<comment type="subcellular location">
    <subcellularLocation>
        <location evidence="1">Nucleus</location>
    </subcellularLocation>
</comment>
<evidence type="ECO:0000259" key="7">
    <source>
        <dbReference type="PROSITE" id="PS50048"/>
    </source>
</evidence>
<evidence type="ECO:0000256" key="5">
    <source>
        <dbReference type="ARBA" id="ARBA00023242"/>
    </source>
</evidence>
<evidence type="ECO:0000256" key="6">
    <source>
        <dbReference type="SAM" id="MobiDB-lite"/>
    </source>
</evidence>
<keyword evidence="2" id="KW-0479">Metal-binding</keyword>
<proteinExistence type="predicted"/>
<evidence type="ECO:0000313" key="8">
    <source>
        <dbReference type="EMBL" id="KIK26787.1"/>
    </source>
</evidence>
<dbReference type="GO" id="GO:0005634">
    <property type="term" value="C:nucleus"/>
    <property type="evidence" value="ECO:0007669"/>
    <property type="project" value="UniProtKB-SubCell"/>
</dbReference>
<dbReference type="InterPro" id="IPR001138">
    <property type="entry name" value="Zn2Cys6_DnaBD"/>
</dbReference>
<dbReference type="CDD" id="cd00067">
    <property type="entry name" value="GAL4"/>
    <property type="match status" value="1"/>
</dbReference>
<dbReference type="InterPro" id="IPR036864">
    <property type="entry name" value="Zn2-C6_fun-type_DNA-bd_sf"/>
</dbReference>
<name>A0A0C9ZX24_9AGAM</name>
<dbReference type="Proteomes" id="UP000054018">
    <property type="component" value="Unassembled WGS sequence"/>
</dbReference>
<dbReference type="OrthoDB" id="2123952at2759"/>
<keyword evidence="5" id="KW-0539">Nucleus</keyword>
<dbReference type="InterPro" id="IPR050815">
    <property type="entry name" value="TF_fung"/>
</dbReference>
<keyword evidence="3" id="KW-0805">Transcription regulation</keyword>
<dbReference type="PANTHER" id="PTHR47338">
    <property type="entry name" value="ZN(II)2CYS6 TRANSCRIPTION FACTOR (EUROFUNG)-RELATED"/>
    <property type="match status" value="1"/>
</dbReference>
<dbReference type="STRING" id="765257.A0A0C9ZX24"/>
<feature type="compositionally biased region" description="Low complexity" evidence="6">
    <location>
        <begin position="174"/>
        <end position="185"/>
    </location>
</feature>
<dbReference type="GO" id="GO:0000981">
    <property type="term" value="F:DNA-binding transcription factor activity, RNA polymerase II-specific"/>
    <property type="evidence" value="ECO:0007669"/>
    <property type="project" value="InterPro"/>
</dbReference>
<dbReference type="Pfam" id="PF00172">
    <property type="entry name" value="Zn_clus"/>
    <property type="match status" value="1"/>
</dbReference>
<dbReference type="HOGENOM" id="CLU_010791_0_0_1"/>
<evidence type="ECO:0000313" key="9">
    <source>
        <dbReference type="Proteomes" id="UP000054018"/>
    </source>
</evidence>
<feature type="region of interest" description="Disordered" evidence="6">
    <location>
        <begin position="168"/>
        <end position="225"/>
    </location>
</feature>
<evidence type="ECO:0000256" key="4">
    <source>
        <dbReference type="ARBA" id="ARBA00023163"/>
    </source>
</evidence>
<feature type="compositionally biased region" description="Polar residues" evidence="6">
    <location>
        <begin position="1"/>
        <end position="10"/>
    </location>
</feature>
<dbReference type="Gene3D" id="4.10.240.10">
    <property type="entry name" value="Zn(2)-C6 fungal-type DNA-binding domain"/>
    <property type="match status" value="1"/>
</dbReference>
<dbReference type="AlphaFoldDB" id="A0A0C9ZX24"/>
<feature type="compositionally biased region" description="Basic and acidic residues" evidence="6">
    <location>
        <begin position="11"/>
        <end position="23"/>
    </location>
</feature>
<dbReference type="EMBL" id="KN833700">
    <property type="protein sequence ID" value="KIK26787.1"/>
    <property type="molecule type" value="Genomic_DNA"/>
</dbReference>
<dbReference type="GO" id="GO:0008270">
    <property type="term" value="F:zinc ion binding"/>
    <property type="evidence" value="ECO:0007669"/>
    <property type="project" value="InterPro"/>
</dbReference>
<accession>A0A0C9ZX24</accession>
<evidence type="ECO:0000256" key="3">
    <source>
        <dbReference type="ARBA" id="ARBA00023015"/>
    </source>
</evidence>
<dbReference type="PANTHER" id="PTHR47338:SF5">
    <property type="entry name" value="ZN(II)2CYS6 TRANSCRIPTION FACTOR (EUROFUNG)"/>
    <property type="match status" value="1"/>
</dbReference>
<feature type="region of interest" description="Disordered" evidence="6">
    <location>
        <begin position="1"/>
        <end position="34"/>
    </location>
</feature>
<organism evidence="8 9">
    <name type="scientific">Pisolithus microcarpus 441</name>
    <dbReference type="NCBI Taxonomy" id="765257"/>
    <lineage>
        <taxon>Eukaryota</taxon>
        <taxon>Fungi</taxon>
        <taxon>Dikarya</taxon>
        <taxon>Basidiomycota</taxon>
        <taxon>Agaricomycotina</taxon>
        <taxon>Agaricomycetes</taxon>
        <taxon>Agaricomycetidae</taxon>
        <taxon>Boletales</taxon>
        <taxon>Sclerodermatineae</taxon>
        <taxon>Pisolithaceae</taxon>
        <taxon>Pisolithus</taxon>
    </lineage>
</organism>
<feature type="region of interest" description="Disordered" evidence="6">
    <location>
        <begin position="262"/>
        <end position="339"/>
    </location>
</feature>
<keyword evidence="9" id="KW-1185">Reference proteome</keyword>
<sequence>MYYRQQTTSHVRADGSDTPDHDCSQPNQLLPSINSMSLPGILREQNVQDYHASAEVPASTYPSSPSPLLYPSHHQTLQQGLQPSPWNRLAYTPDQSSDPSVARDFMHRFAPQHQHRPDSLHRTEDASTGIAALVPEDGPFSNAVQLDPSLMVAHGSNYITRQRPMAETPPVLYSSHPSQSSQSPPLAQERSPTTGEESSNKPKKLRRMKPRIDLAPDQPLTTQGKPRARVYVACVQCRTRKIRCDGAKPACHNCVRRAKADDECTYDTAPKRRGPDKRPGARQRVSRETGTDGASEVGTSSGNPARRCRRWRDEDDANNGGSTGFSDDASGRDEGIGGVATSSAPALALPSIRPPSLVLDPQLSDMTTFTGGVGSIVATSSSAASQITHGTSTATSTAILDAGLGSVIPSSAEDFAEEMMYATSSQGLNNTQVYDPPLLPLPPLPRSAIESGNLIQCFVQQQLQQPQLHQVVEGDSEISEEEACALSSEPSLDFARKTWWESLLVVYSVDPSFFPNTLTSTQRHQAATWITTDLRLLFRVSGFWFSFINVPSFLSTFIDAQKREKMQPSLAYAALAVATLLQSSEVGRGSEGREKALRLRDMAQGALEASLCARWVDEELAQAAWLLTFFEICPHPRHGGERTKSSLFMLDTIIRALSLATLDEENPAAVRFKRNTVPVVLSPRHTSPPSSSSSWYSADECVDAFDGMSQSYPIRDCACTSLSLGQCWPASHEHTPCLVASAGWDDAWTPGEVRKETCRRLCWNSMMLAAGFLSYVHSAGLKPPDLFIGEPANIALLFPGEAMVSHYEAYLVKDTVWALIYRTVLLWHSCLRMRSDRDASEAERASFGLNAWLEADQLERAFDSHSCGLERSYFFQGREFLFNVRYTISNEFQKYMPIATIDTSNIFHRGKAEEWLKHQANVAQRAVQRMGALTGHAGQSLVHRPLFSFWFMSQMNRALSLWERDNSLTLAVDVCIAFFKPIDYLSTVWPCHAQTTKAVALRKRLAQACEVTGRPLPLPDPLSN</sequence>